<dbReference type="GO" id="GO:0006222">
    <property type="term" value="P:UMP biosynthetic process"/>
    <property type="evidence" value="ECO:0007669"/>
    <property type="project" value="InterPro"/>
</dbReference>
<dbReference type="SUPFAM" id="SSF51395">
    <property type="entry name" value="FMN-linked oxidoreductases"/>
    <property type="match status" value="1"/>
</dbReference>
<keyword evidence="9" id="KW-1185">Reference proteome</keyword>
<organism evidence="8 9">
    <name type="scientific">Blastopirellula sediminis</name>
    <dbReference type="NCBI Taxonomy" id="2894196"/>
    <lineage>
        <taxon>Bacteria</taxon>
        <taxon>Pseudomonadati</taxon>
        <taxon>Planctomycetota</taxon>
        <taxon>Planctomycetia</taxon>
        <taxon>Pirellulales</taxon>
        <taxon>Pirellulaceae</taxon>
        <taxon>Blastopirellula</taxon>
    </lineage>
</organism>
<dbReference type="Proteomes" id="UP001139103">
    <property type="component" value="Unassembled WGS sequence"/>
</dbReference>
<dbReference type="CDD" id="cd04739">
    <property type="entry name" value="DHOD_like"/>
    <property type="match status" value="1"/>
</dbReference>
<dbReference type="GO" id="GO:0005737">
    <property type="term" value="C:cytoplasm"/>
    <property type="evidence" value="ECO:0007669"/>
    <property type="project" value="InterPro"/>
</dbReference>
<evidence type="ECO:0000256" key="1">
    <source>
        <dbReference type="ARBA" id="ARBA00001917"/>
    </source>
</evidence>
<sequence>MSVDMTTKYLGLNLSGPIVAGAGPLTGHVDQLKALVDAGASALILPSLFEEQIEHEEMQYYRLNDYEADASAESTGFLPSLNHYNLGTRQYARLIEAAKRLTSIPVIASLNGYSSRGWARYSKMIAESGADALEMNIYLVPTDPEDDAADVERRYLDLVMEVRSAIQLPIAVKIGPYFSSLPNFAKRLSEAGADGLVLFNRYLEPELDVDNFRVQPHLELSRSGELRLPMRWIAILRQHFAGSLAATSGIHSGRDVLKALLVGADVTLMVSALLEKGPQHIQTCLREVEAWMVEHEYKSVEQLRGCMSRAHCENPSAYERANYLKALTSFTSEHPI</sequence>
<comment type="cofactor">
    <cofactor evidence="1">
        <name>FMN</name>
        <dbReference type="ChEBI" id="CHEBI:58210"/>
    </cofactor>
</comment>
<comment type="caution">
    <text evidence="8">The sequence shown here is derived from an EMBL/GenBank/DDBJ whole genome shotgun (WGS) entry which is preliminary data.</text>
</comment>
<dbReference type="EMBL" id="JAJKFT010000004">
    <property type="protein sequence ID" value="MCC9628870.1"/>
    <property type="molecule type" value="Genomic_DNA"/>
</dbReference>
<reference evidence="8" key="1">
    <citation type="submission" date="2021-11" db="EMBL/GenBank/DDBJ databases">
        <title>Genome sequence.</title>
        <authorList>
            <person name="Sun Q."/>
        </authorList>
    </citation>
    <scope>NUCLEOTIDE SEQUENCE</scope>
    <source>
        <strain evidence="8">JC732</strain>
    </source>
</reference>
<dbReference type="PANTHER" id="PTHR48109">
    <property type="entry name" value="DIHYDROOROTATE DEHYDROGENASE (QUINONE), MITOCHONDRIAL-RELATED"/>
    <property type="match status" value="1"/>
</dbReference>
<evidence type="ECO:0000256" key="4">
    <source>
        <dbReference type="ARBA" id="ARBA00022643"/>
    </source>
</evidence>
<evidence type="ECO:0000256" key="5">
    <source>
        <dbReference type="ARBA" id="ARBA00022975"/>
    </source>
</evidence>
<dbReference type="RefSeq" id="WP_230218362.1">
    <property type="nucleotide sequence ID" value="NZ_JAJKFT010000004.1"/>
</dbReference>
<dbReference type="PIRSF" id="PIRSF000164">
    <property type="entry name" value="DHO_oxidase"/>
    <property type="match status" value="1"/>
</dbReference>
<name>A0A9X1SF83_9BACT</name>
<keyword evidence="3" id="KW-0285">Flavoprotein</keyword>
<keyword evidence="5" id="KW-0665">Pyrimidine biosynthesis</keyword>
<dbReference type="PANTHER" id="PTHR48109:SF3">
    <property type="entry name" value="SLL0744 PROTEIN"/>
    <property type="match status" value="1"/>
</dbReference>
<dbReference type="GO" id="GO:0004152">
    <property type="term" value="F:dihydroorotate dehydrogenase activity"/>
    <property type="evidence" value="ECO:0007669"/>
    <property type="project" value="InterPro"/>
</dbReference>
<dbReference type="Pfam" id="PF01180">
    <property type="entry name" value="DHO_dh"/>
    <property type="match status" value="1"/>
</dbReference>
<protein>
    <submittedName>
        <fullName evidence="8">Dihydroorotate dehydrogenase-like protein</fullName>
    </submittedName>
</protein>
<dbReference type="Gene3D" id="3.20.20.70">
    <property type="entry name" value="Aldolase class I"/>
    <property type="match status" value="1"/>
</dbReference>
<feature type="domain" description="Dihydroorotate dehydrogenase catalytic" evidence="7">
    <location>
        <begin position="6"/>
        <end position="292"/>
    </location>
</feature>
<evidence type="ECO:0000256" key="3">
    <source>
        <dbReference type="ARBA" id="ARBA00022630"/>
    </source>
</evidence>
<evidence type="ECO:0000259" key="7">
    <source>
        <dbReference type="Pfam" id="PF01180"/>
    </source>
</evidence>
<proteinExistence type="predicted"/>
<comment type="pathway">
    <text evidence="2">Pyrimidine metabolism; UMP biosynthesis via de novo pathway.</text>
</comment>
<dbReference type="InterPro" id="IPR005720">
    <property type="entry name" value="Dihydroorotate_DH_cat"/>
</dbReference>
<dbReference type="InterPro" id="IPR050074">
    <property type="entry name" value="DHO_dehydrogenase"/>
</dbReference>
<dbReference type="GO" id="GO:0006207">
    <property type="term" value="P:'de novo' pyrimidine nucleobase biosynthetic process"/>
    <property type="evidence" value="ECO:0007669"/>
    <property type="project" value="TreeGrafter"/>
</dbReference>
<evidence type="ECO:0000256" key="2">
    <source>
        <dbReference type="ARBA" id="ARBA00004725"/>
    </source>
</evidence>
<dbReference type="InterPro" id="IPR013785">
    <property type="entry name" value="Aldolase_TIM"/>
</dbReference>
<dbReference type="AlphaFoldDB" id="A0A9X1SF83"/>
<dbReference type="NCBIfam" id="NF005741">
    <property type="entry name" value="PRK07565.1"/>
    <property type="match status" value="1"/>
</dbReference>
<gene>
    <name evidence="8" type="ORF">LOC68_10710</name>
</gene>
<keyword evidence="6" id="KW-0560">Oxidoreductase</keyword>
<dbReference type="InterPro" id="IPR012135">
    <property type="entry name" value="Dihydroorotate_DH_1_2"/>
</dbReference>
<keyword evidence="4" id="KW-0288">FMN</keyword>
<evidence type="ECO:0000313" key="9">
    <source>
        <dbReference type="Proteomes" id="UP001139103"/>
    </source>
</evidence>
<evidence type="ECO:0000256" key="6">
    <source>
        <dbReference type="ARBA" id="ARBA00023002"/>
    </source>
</evidence>
<accession>A0A9X1SF83</accession>
<evidence type="ECO:0000313" key="8">
    <source>
        <dbReference type="EMBL" id="MCC9628870.1"/>
    </source>
</evidence>